<name>A0A1X7LG34_9BACT</name>
<protein>
    <submittedName>
        <fullName evidence="1">Uncharacterized protein</fullName>
    </submittedName>
</protein>
<dbReference type="EMBL" id="FXAW01000012">
    <property type="protein sequence ID" value="SMG52811.1"/>
    <property type="molecule type" value="Genomic_DNA"/>
</dbReference>
<keyword evidence="2" id="KW-1185">Reference proteome</keyword>
<reference evidence="2" key="1">
    <citation type="submission" date="2017-04" db="EMBL/GenBank/DDBJ databases">
        <authorList>
            <person name="Varghese N."/>
            <person name="Submissions S."/>
        </authorList>
    </citation>
    <scope>NUCLEOTIDE SEQUENCE [LARGE SCALE GENOMIC DNA]</scope>
    <source>
        <strain evidence="2">DSM 4125</strain>
    </source>
</reference>
<dbReference type="OrthoDB" id="981796at2"/>
<evidence type="ECO:0000313" key="2">
    <source>
        <dbReference type="Proteomes" id="UP000193804"/>
    </source>
</evidence>
<dbReference type="RefSeq" id="WP_085519131.1">
    <property type="nucleotide sequence ID" value="NZ_FXAW01000012.1"/>
</dbReference>
<dbReference type="AlphaFoldDB" id="A0A1X7LG34"/>
<sequence>MNNIAEIKSTLHQFIAENDDIKFLTELKNFMRSEMEKKEKIVAYTSKGLPLTQSAYKKEIDDAIAEIESGQFISQEEMNKKI</sequence>
<organism evidence="1 2">
    <name type="scientific">Marivirga sericea</name>
    <dbReference type="NCBI Taxonomy" id="1028"/>
    <lineage>
        <taxon>Bacteria</taxon>
        <taxon>Pseudomonadati</taxon>
        <taxon>Bacteroidota</taxon>
        <taxon>Cytophagia</taxon>
        <taxon>Cytophagales</taxon>
        <taxon>Marivirgaceae</taxon>
        <taxon>Marivirga</taxon>
    </lineage>
</organism>
<dbReference type="STRING" id="1028.SAMN05661096_04016"/>
<gene>
    <name evidence="1" type="ORF">SAMN05661096_04016</name>
</gene>
<proteinExistence type="predicted"/>
<accession>A0A1X7LG34</accession>
<dbReference type="Proteomes" id="UP000193804">
    <property type="component" value="Unassembled WGS sequence"/>
</dbReference>
<evidence type="ECO:0000313" key="1">
    <source>
        <dbReference type="EMBL" id="SMG52811.1"/>
    </source>
</evidence>